<name>A0A061BET5_CYBFA</name>
<dbReference type="InterPro" id="IPR036882">
    <property type="entry name" value="Alba-like_dom_sf"/>
</dbReference>
<organism evidence="3">
    <name type="scientific">Cyberlindnera fabianii</name>
    <name type="common">Yeast</name>
    <name type="synonym">Hansenula fabianii</name>
    <dbReference type="NCBI Taxonomy" id="36022"/>
    <lineage>
        <taxon>Eukaryota</taxon>
        <taxon>Fungi</taxon>
        <taxon>Dikarya</taxon>
        <taxon>Ascomycota</taxon>
        <taxon>Saccharomycotina</taxon>
        <taxon>Saccharomycetes</taxon>
        <taxon>Phaffomycetales</taxon>
        <taxon>Phaffomycetaceae</taxon>
        <taxon>Cyberlindnera</taxon>
    </lineage>
</organism>
<dbReference type="VEuPathDB" id="FungiDB:BON22_1095"/>
<dbReference type="Gene3D" id="3.30.110.20">
    <property type="entry name" value="Alba-like domain"/>
    <property type="match status" value="1"/>
</dbReference>
<dbReference type="InterPro" id="IPR002775">
    <property type="entry name" value="DNA/RNA-bd_Alba-like"/>
</dbReference>
<evidence type="ECO:0000313" key="3">
    <source>
        <dbReference type="EMBL" id="CDR45458.1"/>
    </source>
</evidence>
<gene>
    <name evidence="4" type="ORF">BON22_1095</name>
    <name evidence="3" type="ORF">CYFA0S_18e01970g</name>
</gene>
<reference evidence="4" key="3">
    <citation type="submission" date="2017-01" db="EMBL/GenBank/DDBJ databases">
        <authorList>
            <person name="Mah S.A."/>
            <person name="Swanson W.J."/>
            <person name="Moy G.W."/>
            <person name="Vacquier V.D."/>
        </authorList>
    </citation>
    <scope>NUCLEOTIDE SEQUENCE [LARGE SCALE GENOMIC DNA]</scope>
    <source>
        <strain evidence="4">65</strain>
    </source>
</reference>
<feature type="region of interest" description="Disordered" evidence="1">
    <location>
        <begin position="1"/>
        <end position="29"/>
    </location>
</feature>
<dbReference type="Proteomes" id="UP000189513">
    <property type="component" value="Unassembled WGS sequence"/>
</dbReference>
<evidence type="ECO:0000256" key="1">
    <source>
        <dbReference type="SAM" id="MobiDB-lite"/>
    </source>
</evidence>
<reference evidence="5" key="2">
    <citation type="journal article" date="2017" name="Genome Announc.">
        <title>Genome sequences of Cyberlindnera fabianii 65, Pichia kudriavzevii 129, and Saccharomyces cerevisiae 131 isolated from fermented masau fruits in Zimbabwe.</title>
        <authorList>
            <person name="van Rijswijck I.M.H."/>
            <person name="Derks M.F.L."/>
            <person name="Abee T."/>
            <person name="de Ridder D."/>
            <person name="Smid E.J."/>
        </authorList>
    </citation>
    <scope>NUCLEOTIDE SEQUENCE [LARGE SCALE GENOMIC DNA]</scope>
    <source>
        <strain evidence="5">65</strain>
    </source>
</reference>
<dbReference type="Pfam" id="PF01918">
    <property type="entry name" value="Alba"/>
    <property type="match status" value="1"/>
</dbReference>
<evidence type="ECO:0000313" key="5">
    <source>
        <dbReference type="Proteomes" id="UP000189513"/>
    </source>
</evidence>
<proteinExistence type="predicted"/>
<protein>
    <submittedName>
        <fullName evidence="3">CYFA0S18e01970g1_1</fullName>
    </submittedName>
</protein>
<evidence type="ECO:0000313" key="4">
    <source>
        <dbReference type="EMBL" id="ONH68581.1"/>
    </source>
</evidence>
<evidence type="ECO:0000259" key="2">
    <source>
        <dbReference type="Pfam" id="PF01918"/>
    </source>
</evidence>
<accession>A0A061BET5</accession>
<feature type="domain" description="DNA/RNA-binding protein Alba-like" evidence="2">
    <location>
        <begin position="54"/>
        <end position="120"/>
    </location>
</feature>
<dbReference type="SUPFAM" id="SSF82704">
    <property type="entry name" value="AlbA-like"/>
    <property type="match status" value="1"/>
</dbReference>
<dbReference type="EMBL" id="LK052903">
    <property type="protein sequence ID" value="CDR45458.1"/>
    <property type="molecule type" value="Genomic_DNA"/>
</dbReference>
<dbReference type="OMA" id="STIHPCK"/>
<dbReference type="OrthoDB" id="4033941at2759"/>
<dbReference type="AlphaFoldDB" id="A0A061BET5"/>
<sequence length="164" mass="18601">MSSQDSLEQPPLKKQKLETSASTQSQDADKMFKLSQPLLSSLESNNSTIHPCKIVIKKGDKIERRVSQLLRSISEKKEPTLVMASGNAIQKLVSIVEIVKTRLAENDSKGKFEQFNKLDSFDTVIKKNELIDKTVRTSVFYALLRLKTEDNVGPELKHWTRQTI</sequence>
<dbReference type="GO" id="GO:0003676">
    <property type="term" value="F:nucleic acid binding"/>
    <property type="evidence" value="ECO:0007669"/>
    <property type="project" value="InterPro"/>
</dbReference>
<reference evidence="3" key="1">
    <citation type="journal article" date="2014" name="Genome Announc.">
        <title>Genome sequence of the yeast Cyberlindnera fabianii (Hansenula fabianii).</title>
        <authorList>
            <person name="Freel K.C."/>
            <person name="Sarilar V."/>
            <person name="Neuveglise C."/>
            <person name="Devillers H."/>
            <person name="Friedrich A."/>
            <person name="Schacherer J."/>
        </authorList>
    </citation>
    <scope>NUCLEOTIDE SEQUENCE</scope>
    <source>
        <strain evidence="3">YJS4271</strain>
    </source>
</reference>
<keyword evidence="5" id="KW-1185">Reference proteome</keyword>
<dbReference type="EMBL" id="MPUK01000002">
    <property type="protein sequence ID" value="ONH68581.1"/>
    <property type="molecule type" value="Genomic_DNA"/>
</dbReference>